<organism evidence="2 3">
    <name type="scientific">Pedobacter helvus</name>
    <dbReference type="NCBI Taxonomy" id="2563444"/>
    <lineage>
        <taxon>Bacteria</taxon>
        <taxon>Pseudomonadati</taxon>
        <taxon>Bacteroidota</taxon>
        <taxon>Sphingobacteriia</taxon>
        <taxon>Sphingobacteriales</taxon>
        <taxon>Sphingobacteriaceae</taxon>
        <taxon>Pedobacter</taxon>
    </lineage>
</organism>
<comment type="caution">
    <text evidence="2">The sequence shown here is derived from an EMBL/GenBank/DDBJ whole genome shotgun (WGS) entry which is preliminary data.</text>
</comment>
<reference evidence="2 3" key="1">
    <citation type="submission" date="2024-12" db="EMBL/GenBank/DDBJ databases">
        <authorList>
            <person name="Hu S."/>
        </authorList>
    </citation>
    <scope>NUCLEOTIDE SEQUENCE [LARGE SCALE GENOMIC DNA]</scope>
    <source>
        <strain evidence="2 3">P-25</strain>
    </source>
</reference>
<name>A0ABW9JJS5_9SPHI</name>
<dbReference type="InterPro" id="IPR006674">
    <property type="entry name" value="HD_domain"/>
</dbReference>
<dbReference type="CDD" id="cd00077">
    <property type="entry name" value="HDc"/>
    <property type="match status" value="1"/>
</dbReference>
<evidence type="ECO:0000313" key="2">
    <source>
        <dbReference type="EMBL" id="MFN0291914.1"/>
    </source>
</evidence>
<dbReference type="Proteomes" id="UP001517367">
    <property type="component" value="Unassembled WGS sequence"/>
</dbReference>
<evidence type="ECO:0000313" key="3">
    <source>
        <dbReference type="Proteomes" id="UP001517367"/>
    </source>
</evidence>
<accession>A0ABW9JJS5</accession>
<protein>
    <submittedName>
        <fullName evidence="2">HD domain-containing protein</fullName>
    </submittedName>
</protein>
<keyword evidence="3" id="KW-1185">Reference proteome</keyword>
<dbReference type="InterPro" id="IPR003607">
    <property type="entry name" value="HD/PDEase_dom"/>
</dbReference>
<gene>
    <name evidence="2" type="ORF">E5L68_010960</name>
</gene>
<evidence type="ECO:0000259" key="1">
    <source>
        <dbReference type="Pfam" id="PF01966"/>
    </source>
</evidence>
<dbReference type="EMBL" id="SRMP02000015">
    <property type="protein sequence ID" value="MFN0291914.1"/>
    <property type="molecule type" value="Genomic_DNA"/>
</dbReference>
<dbReference type="Gene3D" id="1.10.3210.10">
    <property type="entry name" value="Hypothetical protein af1432"/>
    <property type="match status" value="1"/>
</dbReference>
<dbReference type="RefSeq" id="WP_138730762.1">
    <property type="nucleotide sequence ID" value="NZ_SRMP02000015.1"/>
</dbReference>
<proteinExistence type="predicted"/>
<dbReference type="SUPFAM" id="SSF109604">
    <property type="entry name" value="HD-domain/PDEase-like"/>
    <property type="match status" value="1"/>
</dbReference>
<sequence>MDLKFLVELSSKFVTTLFADELSLQLSFHSAHHTGNVVIAAQEIGVKVGLSSEELDLVTIAAWFHDTGYTRGYAGHEQLSVNIARDFLADNGLDAQHMEKITSCILATTFPQSPKNILEMVLCDADFYHFSRTNYPTFEASLRMEWETCLNIHYTTEQWNALNLAMLTNHQYFTGYGKTILQQRKQKNIDNLKSALNHSL</sequence>
<dbReference type="Pfam" id="PF01966">
    <property type="entry name" value="HD"/>
    <property type="match status" value="1"/>
</dbReference>
<feature type="domain" description="HD" evidence="1">
    <location>
        <begin position="32"/>
        <end position="129"/>
    </location>
</feature>